<evidence type="ECO:0000313" key="1">
    <source>
        <dbReference type="EMBL" id="KAG1895861.1"/>
    </source>
</evidence>
<dbReference type="EMBL" id="JABBWK010000061">
    <property type="protein sequence ID" value="KAG1895861.1"/>
    <property type="molecule type" value="Genomic_DNA"/>
</dbReference>
<accession>A0AAD4DYF3</accession>
<proteinExistence type="predicted"/>
<keyword evidence="2" id="KW-1185">Reference proteome</keyword>
<dbReference type="GeneID" id="64671674"/>
<evidence type="ECO:0000313" key="2">
    <source>
        <dbReference type="Proteomes" id="UP001195769"/>
    </source>
</evidence>
<gene>
    <name evidence="1" type="ORF">F5891DRAFT_983874</name>
</gene>
<dbReference type="Proteomes" id="UP001195769">
    <property type="component" value="Unassembled WGS sequence"/>
</dbReference>
<sequence>MCPDAKKINGLAPVASEVSANLRHHSAIKAVEAGKSTRRRYAHMHTREALKLEEGFEASFTWAPSLSAKPRNADDDLLAGAESLSPDNITAESAVLEVLKNINKVEVLEEKMLLILFNEE</sequence>
<organism evidence="1 2">
    <name type="scientific">Suillus fuscotomentosus</name>
    <dbReference type="NCBI Taxonomy" id="1912939"/>
    <lineage>
        <taxon>Eukaryota</taxon>
        <taxon>Fungi</taxon>
        <taxon>Dikarya</taxon>
        <taxon>Basidiomycota</taxon>
        <taxon>Agaricomycotina</taxon>
        <taxon>Agaricomycetes</taxon>
        <taxon>Agaricomycetidae</taxon>
        <taxon>Boletales</taxon>
        <taxon>Suillineae</taxon>
        <taxon>Suillaceae</taxon>
        <taxon>Suillus</taxon>
    </lineage>
</organism>
<dbReference type="AlphaFoldDB" id="A0AAD4DYF3"/>
<name>A0AAD4DYF3_9AGAM</name>
<reference evidence="1" key="1">
    <citation type="journal article" date="2020" name="New Phytol.">
        <title>Comparative genomics reveals dynamic genome evolution in host specialist ectomycorrhizal fungi.</title>
        <authorList>
            <person name="Lofgren L.A."/>
            <person name="Nguyen N.H."/>
            <person name="Vilgalys R."/>
            <person name="Ruytinx J."/>
            <person name="Liao H.L."/>
            <person name="Branco S."/>
            <person name="Kuo A."/>
            <person name="LaButti K."/>
            <person name="Lipzen A."/>
            <person name="Andreopoulos W."/>
            <person name="Pangilinan J."/>
            <person name="Riley R."/>
            <person name="Hundley H."/>
            <person name="Na H."/>
            <person name="Barry K."/>
            <person name="Grigoriev I.V."/>
            <person name="Stajich J.E."/>
            <person name="Kennedy P.G."/>
        </authorList>
    </citation>
    <scope>NUCLEOTIDE SEQUENCE</scope>
    <source>
        <strain evidence="1">FC203</strain>
    </source>
</reference>
<dbReference type="RefSeq" id="XP_041221437.1">
    <property type="nucleotide sequence ID" value="XM_041377376.1"/>
</dbReference>
<comment type="caution">
    <text evidence="1">The sequence shown here is derived from an EMBL/GenBank/DDBJ whole genome shotgun (WGS) entry which is preliminary data.</text>
</comment>
<protein>
    <submittedName>
        <fullName evidence="1">Uncharacterized protein</fullName>
    </submittedName>
</protein>